<protein>
    <recommendedName>
        <fullName evidence="1">DUF1559 domain-containing protein</fullName>
    </recommendedName>
</protein>
<dbReference type="NCBIfam" id="TIGR02532">
    <property type="entry name" value="IV_pilin_GFxxxE"/>
    <property type="match status" value="1"/>
</dbReference>
<dbReference type="Pfam" id="PF07596">
    <property type="entry name" value="SBP_bac_10"/>
    <property type="match status" value="1"/>
</dbReference>
<dbReference type="AlphaFoldDB" id="A0A5C5YEY7"/>
<dbReference type="PANTHER" id="PTHR30093">
    <property type="entry name" value="GENERAL SECRETION PATHWAY PROTEIN G"/>
    <property type="match status" value="1"/>
</dbReference>
<dbReference type="EMBL" id="SJPO01000010">
    <property type="protein sequence ID" value="TWT73568.1"/>
    <property type="molecule type" value="Genomic_DNA"/>
</dbReference>
<gene>
    <name evidence="2" type="ORF">Pla123a_39040</name>
</gene>
<dbReference type="InterPro" id="IPR011453">
    <property type="entry name" value="DUF1559"/>
</dbReference>
<dbReference type="PANTHER" id="PTHR30093:SF2">
    <property type="entry name" value="TYPE II SECRETION SYSTEM PROTEIN H"/>
    <property type="match status" value="1"/>
</dbReference>
<name>A0A5C5YEY7_9BACT</name>
<dbReference type="NCBIfam" id="TIGR04294">
    <property type="entry name" value="pre_pil_HX9DG"/>
    <property type="match status" value="1"/>
</dbReference>
<evidence type="ECO:0000313" key="2">
    <source>
        <dbReference type="EMBL" id="TWT73568.1"/>
    </source>
</evidence>
<dbReference type="Proteomes" id="UP000318478">
    <property type="component" value="Unassembled WGS sequence"/>
</dbReference>
<evidence type="ECO:0000259" key="1">
    <source>
        <dbReference type="Pfam" id="PF07596"/>
    </source>
</evidence>
<dbReference type="InterPro" id="IPR012902">
    <property type="entry name" value="N_methyl_site"/>
</dbReference>
<dbReference type="OrthoDB" id="256066at2"/>
<comment type="caution">
    <text evidence="2">The sequence shown here is derived from an EMBL/GenBank/DDBJ whole genome shotgun (WGS) entry which is preliminary data.</text>
</comment>
<reference evidence="2 3" key="1">
    <citation type="submission" date="2019-02" db="EMBL/GenBank/DDBJ databases">
        <title>Deep-cultivation of Planctomycetes and their phenomic and genomic characterization uncovers novel biology.</title>
        <authorList>
            <person name="Wiegand S."/>
            <person name="Jogler M."/>
            <person name="Boedeker C."/>
            <person name="Pinto D."/>
            <person name="Vollmers J."/>
            <person name="Rivas-Marin E."/>
            <person name="Kohn T."/>
            <person name="Peeters S.H."/>
            <person name="Heuer A."/>
            <person name="Rast P."/>
            <person name="Oberbeckmann S."/>
            <person name="Bunk B."/>
            <person name="Jeske O."/>
            <person name="Meyerdierks A."/>
            <person name="Storesund J.E."/>
            <person name="Kallscheuer N."/>
            <person name="Luecker S."/>
            <person name="Lage O.M."/>
            <person name="Pohl T."/>
            <person name="Merkel B.J."/>
            <person name="Hornburger P."/>
            <person name="Mueller R.-W."/>
            <person name="Bruemmer F."/>
            <person name="Labrenz M."/>
            <person name="Spormann A.M."/>
            <person name="Op Den Camp H."/>
            <person name="Overmann J."/>
            <person name="Amann R."/>
            <person name="Jetten M.S.M."/>
            <person name="Mascher T."/>
            <person name="Medema M.H."/>
            <person name="Devos D.P."/>
            <person name="Kaster A.-K."/>
            <person name="Ovreas L."/>
            <person name="Rohde M."/>
            <person name="Galperin M.Y."/>
            <person name="Jogler C."/>
        </authorList>
    </citation>
    <scope>NUCLEOTIDE SEQUENCE [LARGE SCALE GENOMIC DNA]</scope>
    <source>
        <strain evidence="2 3">Pla123a</strain>
    </source>
</reference>
<dbReference type="Gene3D" id="3.30.700.10">
    <property type="entry name" value="Glycoprotein, Type 4 Pilin"/>
    <property type="match status" value="1"/>
</dbReference>
<keyword evidence="3" id="KW-1185">Reference proteome</keyword>
<evidence type="ECO:0000313" key="3">
    <source>
        <dbReference type="Proteomes" id="UP000318478"/>
    </source>
</evidence>
<organism evidence="2 3">
    <name type="scientific">Posidoniimonas polymericola</name>
    <dbReference type="NCBI Taxonomy" id="2528002"/>
    <lineage>
        <taxon>Bacteria</taxon>
        <taxon>Pseudomonadati</taxon>
        <taxon>Planctomycetota</taxon>
        <taxon>Planctomycetia</taxon>
        <taxon>Pirellulales</taxon>
        <taxon>Lacipirellulaceae</taxon>
        <taxon>Posidoniimonas</taxon>
    </lineage>
</organism>
<dbReference type="SUPFAM" id="SSF54523">
    <property type="entry name" value="Pili subunits"/>
    <property type="match status" value="1"/>
</dbReference>
<accession>A0A5C5YEY7</accession>
<proteinExistence type="predicted"/>
<dbReference type="InterPro" id="IPR045584">
    <property type="entry name" value="Pilin-like"/>
</dbReference>
<dbReference type="InterPro" id="IPR027558">
    <property type="entry name" value="Pre_pil_HX9DG_C"/>
</dbReference>
<sequence length="226" mass="25277">MSRAARVAFTLVELLVVIAIVGLLIALLLPAVQAARGAARRTQCVNNLRQIGLGLHGYCNDHHGRFPETMHTIVDADESRSWIYTLGPYTEAVDELRICPEDPRGPERLRKKLTSYVLNDYVTVPRGGAITSLHDLPATHATVVALEASDNLPLSFYHEHIHAKAWFKRSNVRDRLVWSAVQEEMQSDRHTSGSHLLYADAHVEFVAESTLRELADHGDNFMLPPQ</sequence>
<feature type="domain" description="DUF1559" evidence="1">
    <location>
        <begin position="33"/>
        <end position="91"/>
    </location>
</feature>